<dbReference type="PANTHER" id="PTHR42707">
    <property type="entry name" value="ACYL-COA DEHYDROGENASE"/>
    <property type="match status" value="1"/>
</dbReference>
<feature type="domain" description="Acyl-CoA dehydrogenase/oxidase C-terminal" evidence="6">
    <location>
        <begin position="301"/>
        <end position="456"/>
    </location>
</feature>
<comment type="caution">
    <text evidence="9">The sequence shown here is derived from an EMBL/GenBank/DDBJ whole genome shotgun (WGS) entry which is preliminary data.</text>
</comment>
<dbReference type="InterPro" id="IPR006091">
    <property type="entry name" value="Acyl-CoA_Oxase/DH_mid-dom"/>
</dbReference>
<evidence type="ECO:0000256" key="5">
    <source>
        <dbReference type="RuleBase" id="RU362125"/>
    </source>
</evidence>
<dbReference type="SUPFAM" id="SSF56645">
    <property type="entry name" value="Acyl-CoA dehydrogenase NM domain-like"/>
    <property type="match status" value="1"/>
</dbReference>
<keyword evidence="10" id="KW-1185">Reference proteome</keyword>
<comment type="cofactor">
    <cofactor evidence="1 5">
        <name>FAD</name>
        <dbReference type="ChEBI" id="CHEBI:57692"/>
    </cofactor>
</comment>
<dbReference type="InterPro" id="IPR052904">
    <property type="entry name" value="Acyl-CoA_dehydrogenase-like"/>
</dbReference>
<keyword evidence="3 5" id="KW-0285">Flavoprotein</keyword>
<dbReference type="Gene3D" id="6.10.250.600">
    <property type="match status" value="1"/>
</dbReference>
<dbReference type="SUPFAM" id="SSF47203">
    <property type="entry name" value="Acyl-CoA dehydrogenase C-terminal domain-like"/>
    <property type="match status" value="1"/>
</dbReference>
<evidence type="ECO:0000313" key="9">
    <source>
        <dbReference type="EMBL" id="GAA4806708.1"/>
    </source>
</evidence>
<evidence type="ECO:0000256" key="4">
    <source>
        <dbReference type="ARBA" id="ARBA00022827"/>
    </source>
</evidence>
<evidence type="ECO:0000259" key="7">
    <source>
        <dbReference type="Pfam" id="PF02770"/>
    </source>
</evidence>
<dbReference type="InterPro" id="IPR036250">
    <property type="entry name" value="AcylCo_DH-like_C"/>
</dbReference>
<dbReference type="PANTHER" id="PTHR42707:SF3">
    <property type="entry name" value="ACYL-COA DEHYDROGENASE AIDB-RELATED"/>
    <property type="match status" value="1"/>
</dbReference>
<dbReference type="PROSITE" id="PS00072">
    <property type="entry name" value="ACYL_COA_DH_1"/>
    <property type="match status" value="1"/>
</dbReference>
<dbReference type="Proteomes" id="UP001499959">
    <property type="component" value="Unassembled WGS sequence"/>
</dbReference>
<dbReference type="Gene3D" id="1.20.140.10">
    <property type="entry name" value="Butyryl-CoA Dehydrogenase, subunit A, domain 3"/>
    <property type="match status" value="1"/>
</dbReference>
<evidence type="ECO:0000256" key="1">
    <source>
        <dbReference type="ARBA" id="ARBA00001974"/>
    </source>
</evidence>
<dbReference type="Gene3D" id="2.40.110.20">
    <property type="match status" value="1"/>
</dbReference>
<keyword evidence="5" id="KW-0560">Oxidoreductase</keyword>
<reference evidence="10" key="1">
    <citation type="journal article" date="2019" name="Int. J. Syst. Evol. Microbiol.">
        <title>The Global Catalogue of Microorganisms (GCM) 10K type strain sequencing project: providing services to taxonomists for standard genome sequencing and annotation.</title>
        <authorList>
            <consortium name="The Broad Institute Genomics Platform"/>
            <consortium name="The Broad Institute Genome Sequencing Center for Infectious Disease"/>
            <person name="Wu L."/>
            <person name="Ma J."/>
        </authorList>
    </citation>
    <scope>NUCLEOTIDE SEQUENCE [LARGE SCALE GENOMIC DNA]</scope>
    <source>
        <strain evidence="10">JCM 18204</strain>
    </source>
</reference>
<evidence type="ECO:0000259" key="8">
    <source>
        <dbReference type="Pfam" id="PF18158"/>
    </source>
</evidence>
<dbReference type="InterPro" id="IPR009100">
    <property type="entry name" value="AcylCoA_DH/oxidase_NM_dom_sf"/>
</dbReference>
<evidence type="ECO:0000256" key="3">
    <source>
        <dbReference type="ARBA" id="ARBA00022630"/>
    </source>
</evidence>
<evidence type="ECO:0000256" key="2">
    <source>
        <dbReference type="ARBA" id="ARBA00009347"/>
    </source>
</evidence>
<dbReference type="Pfam" id="PF02770">
    <property type="entry name" value="Acyl-CoA_dh_M"/>
    <property type="match status" value="1"/>
</dbReference>
<accession>A0ABP9C8P1</accession>
<comment type="similarity">
    <text evidence="2 5">Belongs to the acyl-CoA dehydrogenase family.</text>
</comment>
<evidence type="ECO:0000259" key="6">
    <source>
        <dbReference type="Pfam" id="PF00441"/>
    </source>
</evidence>
<protein>
    <submittedName>
        <fullName evidence="9">Acyl-CoA dehydrogenase family protein</fullName>
    </submittedName>
</protein>
<organism evidence="9 10">
    <name type="scientific">Lysobacter hankyongensis</name>
    <dbReference type="NCBI Taxonomy" id="1176535"/>
    <lineage>
        <taxon>Bacteria</taxon>
        <taxon>Pseudomonadati</taxon>
        <taxon>Pseudomonadota</taxon>
        <taxon>Gammaproteobacteria</taxon>
        <taxon>Lysobacterales</taxon>
        <taxon>Lysobacteraceae</taxon>
        <taxon>Lysobacter</taxon>
    </lineage>
</organism>
<dbReference type="Pfam" id="PF00441">
    <property type="entry name" value="Acyl-CoA_dh_1"/>
    <property type="match status" value="1"/>
</dbReference>
<gene>
    <name evidence="9" type="ORF">GCM10023307_36720</name>
</gene>
<name>A0ABP9C8P1_9GAMM</name>
<evidence type="ECO:0000313" key="10">
    <source>
        <dbReference type="Proteomes" id="UP001499959"/>
    </source>
</evidence>
<dbReference type="InterPro" id="IPR006089">
    <property type="entry name" value="Acyl-CoA_DH_CS"/>
</dbReference>
<feature type="domain" description="Acyl-CoA oxidase/dehydrogenase middle" evidence="7">
    <location>
        <begin position="197"/>
        <end position="290"/>
    </location>
</feature>
<sequence length="564" mass="60512">MSIDGPSSAGSSIEVHGDTHAVRNQPPEFGPCDLWATDPALREAVAREGGDAFAAHLAGYGRIAGDALYRLGWDAHRDRPRLRSHDRFGHRIDTVEFHPAYHEIMGTAVAQGVACLSWAPGQWSLPVEGAHVARAALSFLHHQVEPGSSCPLTMTHAAVPALRREPALHAWAAKAAAARYDRRDVPMADKAGITLGMGMTEKQGGSDVRSNETAAVPLPGGDDYALTGHKWFFSAPMSDAFLVLAQAPGGLSCFLLPRRLPDGAKNAFRVMRLKDKLGDWSNASSEVEFAGARAQRIGEEGRGVAVILDMVMLTRLDCMLGSAAEMRMALIQALHHCRHRVAFGKRLIEQPLMRNVLADLVIESEAATAFALRLAGAVDRAPHDALEAGFARVATAIGKFWICKRAPAFVNEAQECLGGAGYVEESMLPRLYRQAPLNSIWEGSGNIQCLDVLRALQREPIAMHALRAALLSATGRHPAYDAWAMAVATDTAAMLTMDPDAAQAGARALVERLALALQAATLLRADSPLAEAFCRSRLGGARGMVFGTMTAHDDIDGALARMEP</sequence>
<dbReference type="InterPro" id="IPR041504">
    <property type="entry name" value="AidB_N"/>
</dbReference>
<proteinExistence type="inferred from homology"/>
<dbReference type="InterPro" id="IPR009075">
    <property type="entry name" value="AcylCo_DH/oxidase_C"/>
</dbReference>
<feature type="domain" description="Adaptive response protein AidB N-terminal" evidence="8">
    <location>
        <begin position="24"/>
        <end position="181"/>
    </location>
</feature>
<dbReference type="EMBL" id="BAABJE010000030">
    <property type="protein sequence ID" value="GAA4806708.1"/>
    <property type="molecule type" value="Genomic_DNA"/>
</dbReference>
<keyword evidence="4 5" id="KW-0274">FAD</keyword>
<dbReference type="Pfam" id="PF18158">
    <property type="entry name" value="AidB_N"/>
    <property type="match status" value="1"/>
</dbReference>